<keyword evidence="2" id="KW-1185">Reference proteome</keyword>
<dbReference type="Proteomes" id="UP001302602">
    <property type="component" value="Unassembled WGS sequence"/>
</dbReference>
<gene>
    <name evidence="1" type="ORF">N657DRAFT_651289</name>
</gene>
<evidence type="ECO:0000313" key="1">
    <source>
        <dbReference type="EMBL" id="KAK4118445.1"/>
    </source>
</evidence>
<dbReference type="GeneID" id="87830900"/>
<evidence type="ECO:0000313" key="2">
    <source>
        <dbReference type="Proteomes" id="UP001302602"/>
    </source>
</evidence>
<sequence>MLCHLQFEQHFILKRLNACISEGDYVIIIHQSGLHPRSARLGGRDHVSPEPSENILSHSAAIGGTLSTSKAIFANRGYSNRRSTQYLMGSAFGVRYLPSVERSQRSSSST</sequence>
<dbReference type="RefSeq" id="XP_062642218.1">
    <property type="nucleotide sequence ID" value="XM_062794131.1"/>
</dbReference>
<comment type="caution">
    <text evidence="1">The sequence shown here is derived from an EMBL/GenBank/DDBJ whole genome shotgun (WGS) entry which is preliminary data.</text>
</comment>
<proteinExistence type="predicted"/>
<protein>
    <submittedName>
        <fullName evidence="1">Uncharacterized protein</fullName>
    </submittedName>
</protein>
<organism evidence="1 2">
    <name type="scientific">Parathielavia appendiculata</name>
    <dbReference type="NCBI Taxonomy" id="2587402"/>
    <lineage>
        <taxon>Eukaryota</taxon>
        <taxon>Fungi</taxon>
        <taxon>Dikarya</taxon>
        <taxon>Ascomycota</taxon>
        <taxon>Pezizomycotina</taxon>
        <taxon>Sordariomycetes</taxon>
        <taxon>Sordariomycetidae</taxon>
        <taxon>Sordariales</taxon>
        <taxon>Chaetomiaceae</taxon>
        <taxon>Parathielavia</taxon>
    </lineage>
</organism>
<name>A0AAN6YY41_9PEZI</name>
<reference evidence="1" key="1">
    <citation type="journal article" date="2023" name="Mol. Phylogenet. Evol.">
        <title>Genome-scale phylogeny and comparative genomics of the fungal order Sordariales.</title>
        <authorList>
            <person name="Hensen N."/>
            <person name="Bonometti L."/>
            <person name="Westerberg I."/>
            <person name="Brannstrom I.O."/>
            <person name="Guillou S."/>
            <person name="Cros-Aarteil S."/>
            <person name="Calhoun S."/>
            <person name="Haridas S."/>
            <person name="Kuo A."/>
            <person name="Mondo S."/>
            <person name="Pangilinan J."/>
            <person name="Riley R."/>
            <person name="LaButti K."/>
            <person name="Andreopoulos B."/>
            <person name="Lipzen A."/>
            <person name="Chen C."/>
            <person name="Yan M."/>
            <person name="Daum C."/>
            <person name="Ng V."/>
            <person name="Clum A."/>
            <person name="Steindorff A."/>
            <person name="Ohm R.A."/>
            <person name="Martin F."/>
            <person name="Silar P."/>
            <person name="Natvig D.O."/>
            <person name="Lalanne C."/>
            <person name="Gautier V."/>
            <person name="Ament-Velasquez S.L."/>
            <person name="Kruys A."/>
            <person name="Hutchinson M.I."/>
            <person name="Powell A.J."/>
            <person name="Barry K."/>
            <person name="Miller A.N."/>
            <person name="Grigoriev I.V."/>
            <person name="Debuchy R."/>
            <person name="Gladieux P."/>
            <person name="Hiltunen Thoren M."/>
            <person name="Johannesson H."/>
        </authorList>
    </citation>
    <scope>NUCLEOTIDE SEQUENCE</scope>
    <source>
        <strain evidence="1">CBS 731.68</strain>
    </source>
</reference>
<dbReference type="AlphaFoldDB" id="A0AAN6YY41"/>
<feature type="non-terminal residue" evidence="1">
    <location>
        <position position="110"/>
    </location>
</feature>
<reference evidence="1" key="2">
    <citation type="submission" date="2023-05" db="EMBL/GenBank/DDBJ databases">
        <authorList>
            <consortium name="Lawrence Berkeley National Laboratory"/>
            <person name="Steindorff A."/>
            <person name="Hensen N."/>
            <person name="Bonometti L."/>
            <person name="Westerberg I."/>
            <person name="Brannstrom I.O."/>
            <person name="Guillou S."/>
            <person name="Cros-Aarteil S."/>
            <person name="Calhoun S."/>
            <person name="Haridas S."/>
            <person name="Kuo A."/>
            <person name="Mondo S."/>
            <person name="Pangilinan J."/>
            <person name="Riley R."/>
            <person name="Labutti K."/>
            <person name="Andreopoulos B."/>
            <person name="Lipzen A."/>
            <person name="Chen C."/>
            <person name="Yanf M."/>
            <person name="Daum C."/>
            <person name="Ng V."/>
            <person name="Clum A."/>
            <person name="Ohm R."/>
            <person name="Martin F."/>
            <person name="Silar P."/>
            <person name="Natvig D."/>
            <person name="Lalanne C."/>
            <person name="Gautier V."/>
            <person name="Ament-Velasquez S.L."/>
            <person name="Kruys A."/>
            <person name="Hutchinson M.I."/>
            <person name="Powell A.J."/>
            <person name="Barry K."/>
            <person name="Miller A.N."/>
            <person name="Grigoriev I.V."/>
            <person name="Debuchy R."/>
            <person name="Gladieux P."/>
            <person name="Thoren M.H."/>
            <person name="Johannesson H."/>
        </authorList>
    </citation>
    <scope>NUCLEOTIDE SEQUENCE</scope>
    <source>
        <strain evidence="1">CBS 731.68</strain>
    </source>
</reference>
<accession>A0AAN6YY41</accession>
<dbReference type="EMBL" id="MU853268">
    <property type="protein sequence ID" value="KAK4118445.1"/>
    <property type="molecule type" value="Genomic_DNA"/>
</dbReference>